<proteinExistence type="predicted"/>
<name>A0AAI9UWB3_9PEZI</name>
<evidence type="ECO:0000256" key="1">
    <source>
        <dbReference type="SAM" id="Phobius"/>
    </source>
</evidence>
<reference evidence="2 3" key="1">
    <citation type="submission" date="2016-10" db="EMBL/GenBank/DDBJ databases">
        <title>The genome sequence of Colletotrichum fioriniae PJ7.</title>
        <authorList>
            <person name="Baroncelli R."/>
        </authorList>
    </citation>
    <scope>NUCLEOTIDE SEQUENCE [LARGE SCALE GENOMIC DNA]</scope>
    <source>
        <strain evidence="2">Col 31</strain>
    </source>
</reference>
<evidence type="ECO:0000313" key="2">
    <source>
        <dbReference type="EMBL" id="KAK1464856.1"/>
    </source>
</evidence>
<keyword evidence="1" id="KW-0472">Membrane</keyword>
<dbReference type="AlphaFoldDB" id="A0AAI9UWB3"/>
<feature type="transmembrane region" description="Helical" evidence="1">
    <location>
        <begin position="37"/>
        <end position="54"/>
    </location>
</feature>
<comment type="caution">
    <text evidence="2">The sequence shown here is derived from an EMBL/GenBank/DDBJ whole genome shotgun (WGS) entry which is preliminary data.</text>
</comment>
<evidence type="ECO:0000313" key="3">
    <source>
        <dbReference type="Proteomes" id="UP001239795"/>
    </source>
</evidence>
<accession>A0AAI9UWB3</accession>
<sequence length="112" mass="12085">MFSNINSKNDACQILADDHFDPYPPYDSRLSVSDLDTLLGVLLAGSYASARLLFGKVRSRRRVCCTGLGANDRVVEDCTSASLPIVDETLADFPNRSLDALGCALDLNDALS</sequence>
<dbReference type="EMBL" id="MLGG01000005">
    <property type="protein sequence ID" value="KAK1464856.1"/>
    <property type="molecule type" value="Genomic_DNA"/>
</dbReference>
<keyword evidence="3" id="KW-1185">Reference proteome</keyword>
<dbReference type="Proteomes" id="UP001239795">
    <property type="component" value="Unassembled WGS sequence"/>
</dbReference>
<keyword evidence="1" id="KW-1133">Transmembrane helix</keyword>
<keyword evidence="1" id="KW-0812">Transmembrane</keyword>
<organism evidence="2 3">
    <name type="scientific">Colletotrichum melonis</name>
    <dbReference type="NCBI Taxonomy" id="1209925"/>
    <lineage>
        <taxon>Eukaryota</taxon>
        <taxon>Fungi</taxon>
        <taxon>Dikarya</taxon>
        <taxon>Ascomycota</taxon>
        <taxon>Pezizomycotina</taxon>
        <taxon>Sordariomycetes</taxon>
        <taxon>Hypocreomycetidae</taxon>
        <taxon>Glomerellales</taxon>
        <taxon>Glomerellaceae</taxon>
        <taxon>Colletotrichum</taxon>
        <taxon>Colletotrichum acutatum species complex</taxon>
    </lineage>
</organism>
<protein>
    <submittedName>
        <fullName evidence="2">Uncharacterized protein</fullName>
    </submittedName>
</protein>
<gene>
    <name evidence="2" type="ORF">CMEL01_12211</name>
</gene>